<evidence type="ECO:0000256" key="5">
    <source>
        <dbReference type="RuleBase" id="RU368085"/>
    </source>
</evidence>
<dbReference type="Gene3D" id="1.20.58.1030">
    <property type="match status" value="1"/>
</dbReference>
<evidence type="ECO:0000256" key="3">
    <source>
        <dbReference type="ARBA" id="ARBA00022705"/>
    </source>
</evidence>
<keyword evidence="9" id="KW-1185">Reference proteome</keyword>
<dbReference type="PANTHER" id="PTHR12914">
    <property type="entry name" value="PARTNER OF SLD5"/>
    <property type="match status" value="1"/>
</dbReference>
<dbReference type="InterPro" id="IPR036224">
    <property type="entry name" value="GINS_bundle-like_dom_sf"/>
</dbReference>
<dbReference type="Proteomes" id="UP000282613">
    <property type="component" value="Unassembled WGS sequence"/>
</dbReference>
<feature type="domain" description="DNA replication complex GINS protein PSF1 C-terminal" evidence="7">
    <location>
        <begin position="164"/>
        <end position="214"/>
    </location>
</feature>
<dbReference type="EMBL" id="UYRS01018294">
    <property type="protein sequence ID" value="VDK31636.1"/>
    <property type="molecule type" value="Genomic_DNA"/>
</dbReference>
<evidence type="ECO:0000256" key="2">
    <source>
        <dbReference type="ARBA" id="ARBA00006677"/>
    </source>
</evidence>
<dbReference type="WBParaSite" id="TASK_0000332201-mRNA-1">
    <property type="protein sequence ID" value="TASK_0000332201-mRNA-1"/>
    <property type="gene ID" value="TASK_0000332201"/>
</dbReference>
<proteinExistence type="inferred from homology"/>
<comment type="subunit">
    <text evidence="5">Component of the GINS complex.</text>
</comment>
<comment type="subcellular location">
    <subcellularLocation>
        <location evidence="1 5">Nucleus</location>
    </subcellularLocation>
</comment>
<dbReference type="OrthoDB" id="10252587at2759"/>
<dbReference type="STRING" id="60517.A0A0R3W0V4"/>
<dbReference type="AlphaFoldDB" id="A0A0R3W0V4"/>
<evidence type="ECO:0000259" key="7">
    <source>
        <dbReference type="Pfam" id="PF24997"/>
    </source>
</evidence>
<reference evidence="8 9" key="2">
    <citation type="submission" date="2018-11" db="EMBL/GenBank/DDBJ databases">
        <authorList>
            <consortium name="Pathogen Informatics"/>
        </authorList>
    </citation>
    <scope>NUCLEOTIDE SEQUENCE [LARGE SCALE GENOMIC DNA]</scope>
</reference>
<evidence type="ECO:0000256" key="4">
    <source>
        <dbReference type="ARBA" id="ARBA00023242"/>
    </source>
</evidence>
<organism evidence="10">
    <name type="scientific">Taenia asiatica</name>
    <name type="common">Asian tapeworm</name>
    <dbReference type="NCBI Taxonomy" id="60517"/>
    <lineage>
        <taxon>Eukaryota</taxon>
        <taxon>Metazoa</taxon>
        <taxon>Spiralia</taxon>
        <taxon>Lophotrochozoa</taxon>
        <taxon>Platyhelminthes</taxon>
        <taxon>Cestoda</taxon>
        <taxon>Eucestoda</taxon>
        <taxon>Cyclophyllidea</taxon>
        <taxon>Taeniidae</taxon>
        <taxon>Taenia</taxon>
    </lineage>
</organism>
<protein>
    <recommendedName>
        <fullName evidence="5">DNA replication complex GINS protein PSF1</fullName>
    </recommendedName>
</protein>
<dbReference type="SUPFAM" id="SSF158573">
    <property type="entry name" value="GINS helical bundle-like"/>
    <property type="match status" value="1"/>
</dbReference>
<evidence type="ECO:0000313" key="8">
    <source>
        <dbReference type="EMBL" id="VDK31636.1"/>
    </source>
</evidence>
<comment type="similarity">
    <text evidence="2 5">Belongs to the GINS1/PSF1 family.</text>
</comment>
<keyword evidence="3 5" id="KW-0235">DNA replication</keyword>
<dbReference type="GO" id="GO:0000811">
    <property type="term" value="C:GINS complex"/>
    <property type="evidence" value="ECO:0007669"/>
    <property type="project" value="UniProtKB-UniRule"/>
</dbReference>
<comment type="function">
    <text evidence="5">Required for correct functioning of the GINS complex, a complex that plays an essential role in the initiation of DNA replication, and progression of DNA replication forks. GINS complex seems to bind preferentially to single-stranded DNA.</text>
</comment>
<dbReference type="InterPro" id="IPR056783">
    <property type="entry name" value="PSF1_C"/>
</dbReference>
<dbReference type="Pfam" id="PF24997">
    <property type="entry name" value="PSF1_C"/>
    <property type="match status" value="1"/>
</dbReference>
<dbReference type="GO" id="GO:1902983">
    <property type="term" value="P:DNA strand elongation involved in mitotic DNA replication"/>
    <property type="evidence" value="ECO:0007669"/>
    <property type="project" value="TreeGrafter"/>
</dbReference>
<accession>A0A0R3W0V4</accession>
<feature type="domain" description="GINS subunit" evidence="6">
    <location>
        <begin position="71"/>
        <end position="141"/>
    </location>
</feature>
<evidence type="ECO:0000259" key="6">
    <source>
        <dbReference type="Pfam" id="PF05916"/>
    </source>
</evidence>
<evidence type="ECO:0000313" key="10">
    <source>
        <dbReference type="WBParaSite" id="TASK_0000332201-mRNA-1"/>
    </source>
</evidence>
<dbReference type="InterPro" id="IPR021151">
    <property type="entry name" value="GINS_A"/>
</dbReference>
<evidence type="ECO:0000256" key="1">
    <source>
        <dbReference type="ARBA" id="ARBA00004123"/>
    </source>
</evidence>
<name>A0A0R3W0V4_TAEAS</name>
<evidence type="ECO:0000313" key="9">
    <source>
        <dbReference type="Proteomes" id="UP000282613"/>
    </source>
</evidence>
<dbReference type="Pfam" id="PF05916">
    <property type="entry name" value="Sld5"/>
    <property type="match status" value="1"/>
</dbReference>
<dbReference type="CDD" id="cd11710">
    <property type="entry name" value="GINS_A_psf1"/>
    <property type="match status" value="1"/>
</dbReference>
<sequence>MSVANIAMDLIKSVKRSTSHRLAPYEDEKVRRCIEEMGKLYEENRQDVLGLRLPSQSSSSADDSATTRDRDNIVQIVVIRHATMERVKRCLLAYHHARLMRIKEVRWQYGAGIPKEIRQNMSHHELKWFSNYCTALASFMQADADEMGGSGGLDLTQSLKPPKSLLLEVRCLKDYGEFETECGNVINLTKGSQHLMFRSDCENLILQGVLQHIID</sequence>
<reference evidence="10" key="1">
    <citation type="submission" date="2017-02" db="UniProtKB">
        <authorList>
            <consortium name="WormBaseParasite"/>
        </authorList>
    </citation>
    <scope>IDENTIFICATION</scope>
</reference>
<dbReference type="InterPro" id="IPR005339">
    <property type="entry name" value="GINS_Psf1"/>
</dbReference>
<dbReference type="CDD" id="cd21696">
    <property type="entry name" value="GINS_B_Psf1"/>
    <property type="match status" value="1"/>
</dbReference>
<keyword evidence="4 5" id="KW-0539">Nucleus</keyword>
<gene>
    <name evidence="8" type="ORF">TASK_LOCUS3323</name>
</gene>
<dbReference type="PANTHER" id="PTHR12914:SF2">
    <property type="entry name" value="DNA REPLICATION COMPLEX GINS PROTEIN PSF1"/>
    <property type="match status" value="1"/>
</dbReference>